<dbReference type="STRING" id="666510.ASAC_0110"/>
<comment type="function">
    <text evidence="5">Involved in targeting and insertion of nascent membrane proteins into the cytoplasmic membrane. Binds directly to 7S RNA and mediates binding of the 54 kDa subunit of the SRP.</text>
</comment>
<evidence type="ECO:0000256" key="1">
    <source>
        <dbReference type="ARBA" id="ARBA00004496"/>
    </source>
</evidence>
<evidence type="ECO:0000313" key="6">
    <source>
        <dbReference type="EMBL" id="ADL18518.1"/>
    </source>
</evidence>
<keyword evidence="3 5" id="KW-0733">Signal recognition particle</keyword>
<dbReference type="SUPFAM" id="SSF69695">
    <property type="entry name" value="SRP19"/>
    <property type="match status" value="1"/>
</dbReference>
<dbReference type="InterPro" id="IPR022938">
    <property type="entry name" value="SRP19_arc-type"/>
</dbReference>
<comment type="subcellular location">
    <subcellularLocation>
        <location evidence="1 5">Cytoplasm</location>
    </subcellularLocation>
</comment>
<sequence length="96" mass="11031">MPKEDFEGKMVIWPVFLDCNYPRSLGRRLSLDACVKSPSVQEIVKAARDLGLNPAFDEASYPRLWYEIRGRVIVDKKMGRQETLKAIASRIKSMRS</sequence>
<evidence type="ECO:0000256" key="3">
    <source>
        <dbReference type="ARBA" id="ARBA00023135"/>
    </source>
</evidence>
<dbReference type="GO" id="GO:0006617">
    <property type="term" value="P:SRP-dependent cotranslational protein targeting to membrane, signal sequence recognition"/>
    <property type="evidence" value="ECO:0007669"/>
    <property type="project" value="TreeGrafter"/>
</dbReference>
<keyword evidence="2 5" id="KW-0963">Cytoplasm</keyword>
<protein>
    <recommendedName>
        <fullName evidence="5">Signal recognition particle 19 kDa protein</fullName>
        <shortName evidence="5">SRP19</shortName>
    </recommendedName>
</protein>
<name>D9PZN0_ACIS3</name>
<dbReference type="Gene3D" id="3.30.56.30">
    <property type="entry name" value="Signal recognition particle, SRP19-like subunit"/>
    <property type="match status" value="1"/>
</dbReference>
<dbReference type="GO" id="GO:0048500">
    <property type="term" value="C:signal recognition particle"/>
    <property type="evidence" value="ECO:0007669"/>
    <property type="project" value="UniProtKB-UniRule"/>
</dbReference>
<evidence type="ECO:0000313" key="7">
    <source>
        <dbReference type="Proteomes" id="UP000000346"/>
    </source>
</evidence>
<comment type="subunit">
    <text evidence="5">Part of the signal recognition particle protein translocation system, which is composed of SRP and FtsY. Archaeal SRP consists of a 7S RNA molecule of 300 nucleotides and two protein subunits: SRP54 and SRP19.</text>
</comment>
<dbReference type="OrthoDB" id="56356at2157"/>
<keyword evidence="4 5" id="KW-0687">Ribonucleoprotein</keyword>
<proteinExistence type="inferred from homology"/>
<dbReference type="GeneID" id="9498323"/>
<dbReference type="Pfam" id="PF01922">
    <property type="entry name" value="SRP19"/>
    <property type="match status" value="1"/>
</dbReference>
<dbReference type="AlphaFoldDB" id="D9PZN0"/>
<dbReference type="InterPro" id="IPR036521">
    <property type="entry name" value="SRP19-like_sf"/>
</dbReference>
<evidence type="ECO:0000256" key="5">
    <source>
        <dbReference type="HAMAP-Rule" id="MF_00305"/>
    </source>
</evidence>
<dbReference type="PANTHER" id="PTHR17453">
    <property type="entry name" value="SIGNAL RECOGNITION PARTICLE 19 KD PROTEIN"/>
    <property type="match status" value="1"/>
</dbReference>
<dbReference type="HOGENOM" id="CLU_169299_1_0_2"/>
<keyword evidence="7" id="KW-1185">Reference proteome</keyword>
<dbReference type="InParanoid" id="D9PZN0"/>
<evidence type="ECO:0000256" key="2">
    <source>
        <dbReference type="ARBA" id="ARBA00022490"/>
    </source>
</evidence>
<dbReference type="EMBL" id="CP001742">
    <property type="protein sequence ID" value="ADL18518.1"/>
    <property type="molecule type" value="Genomic_DNA"/>
</dbReference>
<dbReference type="RefSeq" id="WP_013266030.1">
    <property type="nucleotide sequence ID" value="NC_014374.1"/>
</dbReference>
<accession>D9PZN0</accession>
<keyword evidence="5" id="KW-0694">RNA-binding</keyword>
<evidence type="ECO:0000256" key="4">
    <source>
        <dbReference type="ARBA" id="ARBA00023274"/>
    </source>
</evidence>
<reference evidence="6 7" key="1">
    <citation type="journal article" date="2010" name="Appl. Environ. Microbiol.">
        <title>The genome sequence of the crenarchaeon Acidilobus saccharovorans supports a new order, Acidilobales, and suggests an important ecological role in terrestrial acidic hot springs.</title>
        <authorList>
            <person name="Mardanov A.V."/>
            <person name="Svetlitchnyi V.A."/>
            <person name="Beletsky A.V."/>
            <person name="Prokofeva M.I."/>
            <person name="Bonch-Osmolovskaya E.A."/>
            <person name="Ravin N.V."/>
            <person name="Skryabin K.G."/>
        </authorList>
    </citation>
    <scope>NUCLEOTIDE SEQUENCE [LARGE SCALE GENOMIC DNA]</scope>
    <source>
        <strain evidence="7">DSM 16705 / JCM 18335 / VKM B-2471 / 345-15</strain>
    </source>
</reference>
<dbReference type="GO" id="GO:0008312">
    <property type="term" value="F:7S RNA binding"/>
    <property type="evidence" value="ECO:0007669"/>
    <property type="project" value="UniProtKB-UniRule"/>
</dbReference>
<dbReference type="PANTHER" id="PTHR17453:SF0">
    <property type="entry name" value="SIGNAL RECOGNITION PARTICLE 19 KDA PROTEIN"/>
    <property type="match status" value="1"/>
</dbReference>
<dbReference type="HAMAP" id="MF_00305">
    <property type="entry name" value="SRP19"/>
    <property type="match status" value="1"/>
</dbReference>
<dbReference type="InterPro" id="IPR002778">
    <property type="entry name" value="Signal_recog_particle_SRP19"/>
</dbReference>
<organism evidence="6 7">
    <name type="scientific">Acidilobus saccharovorans (strain DSM 16705 / JCM 18335 / VKM B-2471 / 345-15)</name>
    <dbReference type="NCBI Taxonomy" id="666510"/>
    <lineage>
        <taxon>Archaea</taxon>
        <taxon>Thermoproteota</taxon>
        <taxon>Thermoprotei</taxon>
        <taxon>Acidilobales</taxon>
        <taxon>Acidilobaceae</taxon>
        <taxon>Acidilobus</taxon>
    </lineage>
</organism>
<dbReference type="Proteomes" id="UP000000346">
    <property type="component" value="Chromosome"/>
</dbReference>
<comment type="similarity">
    <text evidence="5">Belongs to the SRP19 family.</text>
</comment>
<gene>
    <name evidence="5" type="primary">srp19</name>
    <name evidence="6" type="ordered locus">ASAC_0110</name>
</gene>
<dbReference type="KEGG" id="asc:ASAC_0110"/>
<dbReference type="eggNOG" id="arCOG01217">
    <property type="taxonomic scope" value="Archaea"/>
</dbReference>